<feature type="region of interest" description="Disordered" evidence="1">
    <location>
        <begin position="188"/>
        <end position="245"/>
    </location>
</feature>
<accession>A0A4U6WZZ7</accession>
<organism evidence="2 3">
    <name type="scientific">Colletotrichum tanaceti</name>
    <dbReference type="NCBI Taxonomy" id="1306861"/>
    <lineage>
        <taxon>Eukaryota</taxon>
        <taxon>Fungi</taxon>
        <taxon>Dikarya</taxon>
        <taxon>Ascomycota</taxon>
        <taxon>Pezizomycotina</taxon>
        <taxon>Sordariomycetes</taxon>
        <taxon>Hypocreomycetidae</taxon>
        <taxon>Glomerellales</taxon>
        <taxon>Glomerellaceae</taxon>
        <taxon>Colletotrichum</taxon>
        <taxon>Colletotrichum destructivum species complex</taxon>
    </lineage>
</organism>
<dbReference type="AlphaFoldDB" id="A0A4U6WZZ7"/>
<feature type="region of interest" description="Disordered" evidence="1">
    <location>
        <begin position="456"/>
        <end position="489"/>
    </location>
</feature>
<dbReference type="Proteomes" id="UP000310108">
    <property type="component" value="Unassembled WGS sequence"/>
</dbReference>
<dbReference type="PANTHER" id="PTHR38166:SF1">
    <property type="entry name" value="C2H2-TYPE DOMAIN-CONTAINING PROTEIN"/>
    <property type="match status" value="1"/>
</dbReference>
<evidence type="ECO:0008006" key="4">
    <source>
        <dbReference type="Google" id="ProtNLM"/>
    </source>
</evidence>
<evidence type="ECO:0000256" key="1">
    <source>
        <dbReference type="SAM" id="MobiDB-lite"/>
    </source>
</evidence>
<feature type="compositionally biased region" description="Polar residues" evidence="1">
    <location>
        <begin position="188"/>
        <end position="215"/>
    </location>
</feature>
<proteinExistence type="predicted"/>
<dbReference type="EMBL" id="PJEX01000796">
    <property type="protein sequence ID" value="TKW48670.1"/>
    <property type="molecule type" value="Genomic_DNA"/>
</dbReference>
<reference evidence="2 3" key="1">
    <citation type="journal article" date="2019" name="PLoS ONE">
        <title>Comparative genome analysis indicates high evolutionary potential of pathogenicity genes in Colletotrichum tanaceti.</title>
        <authorList>
            <person name="Lelwala R.V."/>
            <person name="Korhonen P.K."/>
            <person name="Young N.D."/>
            <person name="Scott J.B."/>
            <person name="Ades P.A."/>
            <person name="Gasser R.B."/>
            <person name="Taylor P.W.J."/>
        </authorList>
    </citation>
    <scope>NUCLEOTIDE SEQUENCE [LARGE SCALE GENOMIC DNA]</scope>
    <source>
        <strain evidence="2">BRIP57314</strain>
    </source>
</reference>
<sequence length="596" mass="66984">MPALLGRLLDTFSQRRISFWTKIWTHSRKMARHPMSTEPLRWGKELVASPGEENMRSLSLPFDITSSTPRVAWIDPRLCSPTSTLVNTPNWPSDSRPNGIASSVSSEQEFPLNGTWFDGKARQSRESNLVESKASSLRMTEVPSALDVSSAPGWKQGPDSICGTDTFHWKRIDQYDYATLGFESLTATSSGNKSSKINHCPTASSPGLEGNSINAGDSVEDRRRLRTSSSSKRTMEHPVPVEEGSIKRPRWSYQLPDSAMHSDESTDDENGMVKKDNLFLACPFFRYNAGRHTSCLNLKMRRVRDVKQHLKRRHSEPRYYCTTCYKMFTTEPNWFQHVLDNSFVRCSPAGGRPDFVTAREQQLLCAKASRNAALKDQWYAVWDQIFVDKPRPAHPFMRPVVEEVASMMREFWQNEGEQIVKKFTGPLRMRDGDEARLKNVMLNMMEESHSVFGNRFRSSTPAERSAAAPDDEQLPNRSSGLPRGEYNHDTVLSAPGLEQKALNGPLHQPCSRLVSDLYGNQTWKGAPAEVDDVVDIDPILADAGCTDLYKGAEDAIIGEVETSGWSAIDYNNQSFFHCPYLLDNGSQGVQMGSLPI</sequence>
<dbReference type="PANTHER" id="PTHR38166">
    <property type="entry name" value="C2H2-TYPE DOMAIN-CONTAINING PROTEIN-RELATED"/>
    <property type="match status" value="1"/>
</dbReference>
<dbReference type="OrthoDB" id="3521097at2759"/>
<evidence type="ECO:0000313" key="2">
    <source>
        <dbReference type="EMBL" id="TKW48670.1"/>
    </source>
</evidence>
<gene>
    <name evidence="2" type="ORF">CTA1_5524</name>
</gene>
<comment type="caution">
    <text evidence="2">The sequence shown here is derived from an EMBL/GenBank/DDBJ whole genome shotgun (WGS) entry which is preliminary data.</text>
</comment>
<name>A0A4U6WZZ7_9PEZI</name>
<protein>
    <recommendedName>
        <fullName evidence="4">C2H2-type domain-containing protein</fullName>
    </recommendedName>
</protein>
<evidence type="ECO:0000313" key="3">
    <source>
        <dbReference type="Proteomes" id="UP000310108"/>
    </source>
</evidence>
<keyword evidence="3" id="KW-1185">Reference proteome</keyword>
<dbReference type="STRING" id="1306861.A0A4U6WZZ7"/>
<feature type="compositionally biased region" description="Basic and acidic residues" evidence="1">
    <location>
        <begin position="233"/>
        <end position="245"/>
    </location>
</feature>